<organism evidence="1 2">
    <name type="scientific">Characodon lateralis</name>
    <dbReference type="NCBI Taxonomy" id="208331"/>
    <lineage>
        <taxon>Eukaryota</taxon>
        <taxon>Metazoa</taxon>
        <taxon>Chordata</taxon>
        <taxon>Craniata</taxon>
        <taxon>Vertebrata</taxon>
        <taxon>Euteleostomi</taxon>
        <taxon>Actinopterygii</taxon>
        <taxon>Neopterygii</taxon>
        <taxon>Teleostei</taxon>
        <taxon>Neoteleostei</taxon>
        <taxon>Acanthomorphata</taxon>
        <taxon>Ovalentaria</taxon>
        <taxon>Atherinomorphae</taxon>
        <taxon>Cyprinodontiformes</taxon>
        <taxon>Goodeidae</taxon>
        <taxon>Characodon</taxon>
    </lineage>
</organism>
<sequence>MESLHRSTKRCLELGVRQTGSFVGFKPGNSSSTYVCQCARTCPLYQLNSVFIVPHSLQAAVIKTPKTLCNCPVFSLFTADQTKGNIFIHCVSVCFLQLVSPS</sequence>
<comment type="caution">
    <text evidence="1">The sequence shown here is derived from an EMBL/GenBank/DDBJ whole genome shotgun (WGS) entry which is preliminary data.</text>
</comment>
<keyword evidence="2" id="KW-1185">Reference proteome</keyword>
<evidence type="ECO:0000313" key="2">
    <source>
        <dbReference type="Proteomes" id="UP001352852"/>
    </source>
</evidence>
<proteinExistence type="predicted"/>
<evidence type="ECO:0000313" key="1">
    <source>
        <dbReference type="EMBL" id="MED6265573.1"/>
    </source>
</evidence>
<name>A0ABU7CVM9_9TELE</name>
<accession>A0ABU7CVM9</accession>
<reference evidence="1 2" key="1">
    <citation type="submission" date="2021-06" db="EMBL/GenBank/DDBJ databases">
        <authorList>
            <person name="Palmer J.M."/>
        </authorList>
    </citation>
    <scope>NUCLEOTIDE SEQUENCE [LARGE SCALE GENOMIC DNA]</scope>
    <source>
        <strain evidence="1 2">CL_MEX2019</strain>
        <tissue evidence="1">Muscle</tissue>
    </source>
</reference>
<protein>
    <submittedName>
        <fullName evidence="1">Uncharacterized protein</fullName>
    </submittedName>
</protein>
<dbReference type="EMBL" id="JAHUTJ010003297">
    <property type="protein sequence ID" value="MED6265573.1"/>
    <property type="molecule type" value="Genomic_DNA"/>
</dbReference>
<gene>
    <name evidence="1" type="ORF">CHARACLAT_026856</name>
</gene>
<dbReference type="Proteomes" id="UP001352852">
    <property type="component" value="Unassembled WGS sequence"/>
</dbReference>